<name>A0A6N8IYP9_9BURK</name>
<comment type="caution">
    <text evidence="2">The sequence shown here is derived from an EMBL/GenBank/DDBJ whole genome shotgun (WGS) entry which is preliminary data.</text>
</comment>
<dbReference type="Gene3D" id="3.40.50.1010">
    <property type="entry name" value="5'-nuclease"/>
    <property type="match status" value="1"/>
</dbReference>
<dbReference type="InterPro" id="IPR002716">
    <property type="entry name" value="PIN_dom"/>
</dbReference>
<proteinExistence type="predicted"/>
<accession>A0A6N8IYP9</accession>
<evidence type="ECO:0000313" key="3">
    <source>
        <dbReference type="Proteomes" id="UP000469385"/>
    </source>
</evidence>
<sequence length="163" mass="18577">MLPPPRANCFDASALVKVYAAEPGSAIVRDYFLHRSPTKYTTPFCFYEALNILKGKWMFRSQLSEAEYQAAAAKLITWFSVTTRYSPDIELTSREVLEQVREIARAHSLDFSDAFQIVSVKHGRFSRLANENQTVLVTADFRLAEAARREGLRAWDVLNEVEP</sequence>
<keyword evidence="3" id="KW-1185">Reference proteome</keyword>
<reference evidence="2 3" key="1">
    <citation type="submission" date="2019-12" db="EMBL/GenBank/DDBJ databases">
        <authorList>
            <person name="Huq M.A."/>
        </authorList>
    </citation>
    <scope>NUCLEOTIDE SEQUENCE [LARGE SCALE GENOMIC DNA]</scope>
    <source>
        <strain evidence="2 3">MAH-25</strain>
    </source>
</reference>
<dbReference type="Pfam" id="PF01850">
    <property type="entry name" value="PIN"/>
    <property type="match status" value="1"/>
</dbReference>
<dbReference type="Proteomes" id="UP000469385">
    <property type="component" value="Unassembled WGS sequence"/>
</dbReference>
<organism evidence="2 3">
    <name type="scientific">Ramlibacter pinisoli</name>
    <dbReference type="NCBI Taxonomy" id="2682844"/>
    <lineage>
        <taxon>Bacteria</taxon>
        <taxon>Pseudomonadati</taxon>
        <taxon>Pseudomonadota</taxon>
        <taxon>Betaproteobacteria</taxon>
        <taxon>Burkholderiales</taxon>
        <taxon>Comamonadaceae</taxon>
        <taxon>Ramlibacter</taxon>
    </lineage>
</organism>
<evidence type="ECO:0000313" key="2">
    <source>
        <dbReference type="EMBL" id="MVQ31888.1"/>
    </source>
</evidence>
<protein>
    <submittedName>
        <fullName evidence="2">PIN domain-containing protein</fullName>
    </submittedName>
</protein>
<dbReference type="EMBL" id="WSEL01000009">
    <property type="protein sequence ID" value="MVQ31888.1"/>
    <property type="molecule type" value="Genomic_DNA"/>
</dbReference>
<dbReference type="RefSeq" id="WP_157399892.1">
    <property type="nucleotide sequence ID" value="NZ_WSEL01000009.1"/>
</dbReference>
<dbReference type="AlphaFoldDB" id="A0A6N8IYP9"/>
<dbReference type="InterPro" id="IPR029060">
    <property type="entry name" value="PIN-like_dom_sf"/>
</dbReference>
<evidence type="ECO:0000259" key="1">
    <source>
        <dbReference type="Pfam" id="PF01850"/>
    </source>
</evidence>
<dbReference type="CDD" id="cd09874">
    <property type="entry name" value="PIN_MT3492-like"/>
    <property type="match status" value="1"/>
</dbReference>
<gene>
    <name evidence="2" type="ORF">GON04_20690</name>
</gene>
<feature type="domain" description="PIN" evidence="1">
    <location>
        <begin position="9"/>
        <end position="147"/>
    </location>
</feature>
<dbReference type="SUPFAM" id="SSF88723">
    <property type="entry name" value="PIN domain-like"/>
    <property type="match status" value="1"/>
</dbReference>